<gene>
    <name evidence="4" type="ORF">UY92_C0001G0079</name>
</gene>
<organism evidence="4 5">
    <name type="scientific">Candidatus Magasanikbacteria bacterium GW2011_GWA2_56_11</name>
    <dbReference type="NCBI Taxonomy" id="1619044"/>
    <lineage>
        <taxon>Bacteria</taxon>
        <taxon>Candidatus Magasanikiibacteriota</taxon>
    </lineage>
</organism>
<feature type="domain" description="Phosphoribosyltransferase" evidence="3">
    <location>
        <begin position="53"/>
        <end position="163"/>
    </location>
</feature>
<comment type="caution">
    <text evidence="4">The sequence shown here is derived from an EMBL/GenBank/DDBJ whole genome shotgun (WGS) entry which is preliminary data.</text>
</comment>
<dbReference type="NCBIfam" id="NF040646">
    <property type="entry name" value="HPT_Archaea"/>
    <property type="match status" value="1"/>
</dbReference>
<dbReference type="Proteomes" id="UP000033870">
    <property type="component" value="Unassembled WGS sequence"/>
</dbReference>
<dbReference type="NCBIfam" id="NF002635">
    <property type="entry name" value="PRK02304.1-4"/>
    <property type="match status" value="1"/>
</dbReference>
<evidence type="ECO:0000256" key="2">
    <source>
        <dbReference type="ARBA" id="ARBA00022726"/>
    </source>
</evidence>
<dbReference type="STRING" id="1619044.UY92_C0001G0079"/>
<dbReference type="EMBL" id="LCRX01000001">
    <property type="protein sequence ID" value="KKW43065.1"/>
    <property type="molecule type" value="Genomic_DNA"/>
</dbReference>
<evidence type="ECO:0000256" key="1">
    <source>
        <dbReference type="ARBA" id="ARBA00022679"/>
    </source>
</evidence>
<dbReference type="CDD" id="cd06223">
    <property type="entry name" value="PRTases_typeI"/>
    <property type="match status" value="1"/>
</dbReference>
<dbReference type="Pfam" id="PF00156">
    <property type="entry name" value="Pribosyltran"/>
    <property type="match status" value="1"/>
</dbReference>
<proteinExistence type="predicted"/>
<name>A0A0G1YIN9_9BACT</name>
<accession>A0A0G1YIN9</accession>
<protein>
    <submittedName>
        <fullName evidence="4">HGPRTase-like protein</fullName>
    </submittedName>
</protein>
<dbReference type="SUPFAM" id="SSF53271">
    <property type="entry name" value="PRTase-like"/>
    <property type="match status" value="1"/>
</dbReference>
<dbReference type="InterPro" id="IPR050118">
    <property type="entry name" value="Pur/Pyrimidine_PRTase"/>
</dbReference>
<evidence type="ECO:0000313" key="5">
    <source>
        <dbReference type="Proteomes" id="UP000033870"/>
    </source>
</evidence>
<evidence type="ECO:0000259" key="3">
    <source>
        <dbReference type="Pfam" id="PF00156"/>
    </source>
</evidence>
<sequence>MVEKTLLRESLLSAVTLDKGNYRYILHPISDGIPRLSPALLEETTGNFVRRLNWQEADAIVTVETMGIPVATALSLRLGLPLTVIRKRQYGLPGETAIGQNTGYGRSTLYINGVAAGDKVLLIDCVVSTGGTLISVLGGLKDRGAQILDVACVYGKEGGKEKVFAATGLRVKTLLDVRVNEAGEVRL</sequence>
<dbReference type="InterPro" id="IPR000836">
    <property type="entry name" value="PRTase_dom"/>
</dbReference>
<dbReference type="AlphaFoldDB" id="A0A0G1YIN9"/>
<dbReference type="Gene3D" id="3.40.50.2020">
    <property type="match status" value="1"/>
</dbReference>
<dbReference type="InterPro" id="IPR029057">
    <property type="entry name" value="PRTase-like"/>
</dbReference>
<reference evidence="4 5" key="1">
    <citation type="journal article" date="2015" name="Nature">
        <title>rRNA introns, odd ribosomes, and small enigmatic genomes across a large radiation of phyla.</title>
        <authorList>
            <person name="Brown C.T."/>
            <person name="Hug L.A."/>
            <person name="Thomas B.C."/>
            <person name="Sharon I."/>
            <person name="Castelle C.J."/>
            <person name="Singh A."/>
            <person name="Wilkins M.J."/>
            <person name="Williams K.H."/>
            <person name="Banfield J.F."/>
        </authorList>
    </citation>
    <scope>NUCLEOTIDE SEQUENCE [LARGE SCALE GENOMIC DNA]</scope>
</reference>
<dbReference type="GO" id="GO:0006166">
    <property type="term" value="P:purine ribonucleoside salvage"/>
    <property type="evidence" value="ECO:0007669"/>
    <property type="project" value="UniProtKB-KW"/>
</dbReference>
<dbReference type="PANTHER" id="PTHR43864:SF1">
    <property type="entry name" value="XANTHINE PHOSPHORIBOSYLTRANSFERASE"/>
    <property type="match status" value="1"/>
</dbReference>
<dbReference type="InterPro" id="IPR026597">
    <property type="entry name" value="HGPRTase-like"/>
</dbReference>
<dbReference type="PANTHER" id="PTHR43864">
    <property type="entry name" value="HYPOXANTHINE/GUANINE PHOSPHORIBOSYLTRANSFERASE"/>
    <property type="match status" value="1"/>
</dbReference>
<evidence type="ECO:0000313" key="4">
    <source>
        <dbReference type="EMBL" id="KKW43065.1"/>
    </source>
</evidence>
<keyword evidence="1" id="KW-0808">Transferase</keyword>
<dbReference type="GO" id="GO:0016740">
    <property type="term" value="F:transferase activity"/>
    <property type="evidence" value="ECO:0007669"/>
    <property type="project" value="UniProtKB-KW"/>
</dbReference>
<keyword evidence="2" id="KW-0660">Purine salvage</keyword>